<feature type="domain" description="Response regulatory" evidence="10">
    <location>
        <begin position="605"/>
        <end position="720"/>
    </location>
</feature>
<dbReference type="InterPro" id="IPR003018">
    <property type="entry name" value="GAF"/>
</dbReference>
<feature type="domain" description="Histidine kinase" evidence="9">
    <location>
        <begin position="336"/>
        <end position="556"/>
    </location>
</feature>
<dbReference type="InterPro" id="IPR036513">
    <property type="entry name" value="STAS_dom_sf"/>
</dbReference>
<dbReference type="CDD" id="cd00082">
    <property type="entry name" value="HisKA"/>
    <property type="match status" value="1"/>
</dbReference>
<dbReference type="Gene3D" id="3.30.450.20">
    <property type="entry name" value="PAS domain"/>
    <property type="match status" value="2"/>
</dbReference>
<evidence type="ECO:0000256" key="2">
    <source>
        <dbReference type="ARBA" id="ARBA00004236"/>
    </source>
</evidence>
<dbReference type="EMBL" id="BAAAQK010000006">
    <property type="protein sequence ID" value="GAA1847694.1"/>
    <property type="molecule type" value="Genomic_DNA"/>
</dbReference>
<dbReference type="SUPFAM" id="SSF55874">
    <property type="entry name" value="ATPase domain of HSP90 chaperone/DNA topoisomerase II/histidine kinase"/>
    <property type="match status" value="2"/>
</dbReference>
<dbReference type="Pfam" id="PF00072">
    <property type="entry name" value="Response_reg"/>
    <property type="match status" value="1"/>
</dbReference>
<organism evidence="12 13">
    <name type="scientific">Pseudonocardia ailaonensis</name>
    <dbReference type="NCBI Taxonomy" id="367279"/>
    <lineage>
        <taxon>Bacteria</taxon>
        <taxon>Bacillati</taxon>
        <taxon>Actinomycetota</taxon>
        <taxon>Actinomycetes</taxon>
        <taxon>Pseudonocardiales</taxon>
        <taxon>Pseudonocardiaceae</taxon>
        <taxon>Pseudonocardia</taxon>
    </lineage>
</organism>
<comment type="caution">
    <text evidence="12">The sequence shown here is derived from an EMBL/GenBank/DDBJ whole genome shotgun (WGS) entry which is preliminary data.</text>
</comment>
<dbReference type="Pfam" id="PF13466">
    <property type="entry name" value="STAS_2"/>
    <property type="match status" value="1"/>
</dbReference>
<reference evidence="12 13" key="1">
    <citation type="journal article" date="2019" name="Int. J. Syst. Evol. Microbiol.">
        <title>The Global Catalogue of Microorganisms (GCM) 10K type strain sequencing project: providing services to taxonomists for standard genome sequencing and annotation.</title>
        <authorList>
            <consortium name="The Broad Institute Genomics Platform"/>
            <consortium name="The Broad Institute Genome Sequencing Center for Infectious Disease"/>
            <person name="Wu L."/>
            <person name="Ma J."/>
        </authorList>
    </citation>
    <scope>NUCLEOTIDE SEQUENCE [LARGE SCALE GENOMIC DNA]</scope>
    <source>
        <strain evidence="12 13">JCM 16009</strain>
    </source>
</reference>
<dbReference type="CDD" id="cd16936">
    <property type="entry name" value="HATPase_RsbW-like"/>
    <property type="match status" value="1"/>
</dbReference>
<keyword evidence="7" id="KW-0902">Two-component regulatory system</keyword>
<dbReference type="InterPro" id="IPR036890">
    <property type="entry name" value="HATPase_C_sf"/>
</dbReference>
<protein>
    <recommendedName>
        <fullName evidence="3">histidine kinase</fullName>
        <ecNumber evidence="3">2.7.13.3</ecNumber>
    </recommendedName>
</protein>
<keyword evidence="5" id="KW-0808">Transferase</keyword>
<dbReference type="InterPro" id="IPR003594">
    <property type="entry name" value="HATPase_dom"/>
</dbReference>
<dbReference type="SMART" id="SM00086">
    <property type="entry name" value="PAC"/>
    <property type="match status" value="2"/>
</dbReference>
<name>A0ABN2N0Z1_9PSEU</name>
<dbReference type="PROSITE" id="PS50801">
    <property type="entry name" value="STAS"/>
    <property type="match status" value="1"/>
</dbReference>
<evidence type="ECO:0000256" key="4">
    <source>
        <dbReference type="ARBA" id="ARBA00022553"/>
    </source>
</evidence>
<dbReference type="SUPFAM" id="SSF47384">
    <property type="entry name" value="Homodimeric domain of signal transducing histidine kinase"/>
    <property type="match status" value="1"/>
</dbReference>
<dbReference type="InterPro" id="IPR002645">
    <property type="entry name" value="STAS_dom"/>
</dbReference>
<dbReference type="InterPro" id="IPR058548">
    <property type="entry name" value="MlaB-like_STAS"/>
</dbReference>
<dbReference type="Pfam" id="PF13185">
    <property type="entry name" value="GAF_2"/>
    <property type="match status" value="1"/>
</dbReference>
<dbReference type="CDD" id="cd00130">
    <property type="entry name" value="PAS"/>
    <property type="match status" value="1"/>
</dbReference>
<dbReference type="Pfam" id="PF08448">
    <property type="entry name" value="PAS_4"/>
    <property type="match status" value="1"/>
</dbReference>
<dbReference type="PANTHER" id="PTHR43547:SF2">
    <property type="entry name" value="HYBRID SIGNAL TRANSDUCTION HISTIDINE KINASE C"/>
    <property type="match status" value="1"/>
</dbReference>
<dbReference type="Gene3D" id="3.30.750.24">
    <property type="entry name" value="STAS domain"/>
    <property type="match status" value="1"/>
</dbReference>
<dbReference type="Gene3D" id="3.40.50.2300">
    <property type="match status" value="1"/>
</dbReference>
<dbReference type="Gene3D" id="1.10.287.130">
    <property type="match status" value="1"/>
</dbReference>
<evidence type="ECO:0000259" key="11">
    <source>
        <dbReference type="PROSITE" id="PS50801"/>
    </source>
</evidence>
<dbReference type="InterPro" id="IPR011006">
    <property type="entry name" value="CheY-like_superfamily"/>
</dbReference>
<evidence type="ECO:0000313" key="12">
    <source>
        <dbReference type="EMBL" id="GAA1847694.1"/>
    </source>
</evidence>
<dbReference type="Gene3D" id="3.30.450.40">
    <property type="match status" value="3"/>
</dbReference>
<dbReference type="SMART" id="SM00388">
    <property type="entry name" value="HisKA"/>
    <property type="match status" value="1"/>
</dbReference>
<dbReference type="RefSeq" id="WP_344416636.1">
    <property type="nucleotide sequence ID" value="NZ_BAAAQK010000006.1"/>
</dbReference>
<keyword evidence="13" id="KW-1185">Reference proteome</keyword>
<dbReference type="InterPro" id="IPR000014">
    <property type="entry name" value="PAS"/>
</dbReference>
<dbReference type="PROSITE" id="PS50109">
    <property type="entry name" value="HIS_KIN"/>
    <property type="match status" value="1"/>
</dbReference>
<dbReference type="Pfam" id="PF08447">
    <property type="entry name" value="PAS_3"/>
    <property type="match status" value="1"/>
</dbReference>
<dbReference type="Proteomes" id="UP001500449">
    <property type="component" value="Unassembled WGS sequence"/>
</dbReference>
<accession>A0ABN2N0Z1</accession>
<dbReference type="SUPFAM" id="SSF52172">
    <property type="entry name" value="CheY-like"/>
    <property type="match status" value="1"/>
</dbReference>
<evidence type="ECO:0000256" key="7">
    <source>
        <dbReference type="ARBA" id="ARBA00023012"/>
    </source>
</evidence>
<dbReference type="SUPFAM" id="SSF55781">
    <property type="entry name" value="GAF domain-like"/>
    <property type="match status" value="4"/>
</dbReference>
<dbReference type="InterPro" id="IPR005467">
    <property type="entry name" value="His_kinase_dom"/>
</dbReference>
<dbReference type="InterPro" id="IPR036097">
    <property type="entry name" value="HisK_dim/P_sf"/>
</dbReference>
<dbReference type="InterPro" id="IPR003661">
    <property type="entry name" value="HisK_dim/P_dom"/>
</dbReference>
<dbReference type="InterPro" id="IPR036457">
    <property type="entry name" value="PPM-type-like_dom_sf"/>
</dbReference>
<evidence type="ECO:0000259" key="10">
    <source>
        <dbReference type="PROSITE" id="PS50110"/>
    </source>
</evidence>
<dbReference type="CDD" id="cd16922">
    <property type="entry name" value="HATPase_EvgS-ArcB-TorS-like"/>
    <property type="match status" value="1"/>
</dbReference>
<dbReference type="InterPro" id="IPR013656">
    <property type="entry name" value="PAS_4"/>
</dbReference>
<dbReference type="SMART" id="SM00065">
    <property type="entry name" value="GAF"/>
    <property type="match status" value="3"/>
</dbReference>
<dbReference type="Pfam" id="PF02518">
    <property type="entry name" value="HATPase_c"/>
    <property type="match status" value="1"/>
</dbReference>
<dbReference type="InterPro" id="IPR001789">
    <property type="entry name" value="Sig_transdc_resp-reg_receiver"/>
</dbReference>
<evidence type="ECO:0000256" key="1">
    <source>
        <dbReference type="ARBA" id="ARBA00000085"/>
    </source>
</evidence>
<dbReference type="EC" id="2.7.13.3" evidence="3"/>
<dbReference type="InterPro" id="IPR001610">
    <property type="entry name" value="PAC"/>
</dbReference>
<evidence type="ECO:0000259" key="9">
    <source>
        <dbReference type="PROSITE" id="PS50109"/>
    </source>
</evidence>
<sequence>MSAVPDEPGDPFAGGGDVGAAMAERDWASTAVGPPDTWPAALRSVVRIMLGSRFPMWMGWGPELTVLYNDAYRRDTLRAKHPGALGRPAREVWAEVWSDVESRIMSVLETGEATWDEDLLLFLERSGYREETYHTFSYSPLVDDAGAVAGFLCVVTENTERVLSERRMTTLRALSTALTATRSEEEVLAAVRDNLGRNTRDLPFSAVYLAEGGAARLACAAGVDPGSPAAPEVVGPGHPWTRPGVVDDLPPGLPTGPWDRPPQQAVVLPLGGAPDGYLVAGLNPYRALDDGYRGFVELLAAQTASGLLNVRAYEAERTRAEALAALDRAKTDFFSNVSHEFRTPLTLIMGPVEDLRRAADPGPVDATRLRTELDVVHRNGLRLGKLVNSLLDYSRLQAGRIDARFAPVDLARLTVELAGAFHSAVDHAGLGFVVDCPPLSAPVHVDRDSWEKIVLNLLSNALKFTFDGTIRVELREVAGGARLTVADTGVGIAEAEMPRLFERFHRVTGVRSRSSEGSGIGLAMVRELVGLHGGTISARSTPDVGTTFTVDVPFGSAHLPPEQVSAGPAAPEDAAPRLAEPFVAESLRWLPAPLAETVHGRGTARILVADDNADMRDYLRRLLADRHTVEVVPDGRAALASALADPPDILVSDVMMPGLDGLALLGRLRADPRTVRVPVLLLSARAGQEAAIEGLAAGADDYLVKPFAAPELLARVDGTLRLSRARTEAERRFRTLADATPALIWVDGPDGDRTFVNQAWSDYTGLREPETWRALVHSEDIDRYDTRRATATRDGVGFEVEYRLRGADGRYRWVLDRGVPVGTGYVGGCLDIDARFREEERQRLVGQVGAAMDQVPTVGERREVLVRALVDEGLADIAGIAVTTGEPRAGNVAATRDEETRELLARIEVDPHWFADIAAGGRALVVPADGGYLAGQPELRELLDLRSIALVPLAARGRVAGVLVAARTAPSVPQDDDDLALLDEIGRRAAVALDNAQLFASERATSARLALLQQATAALSAAPTPARVAEVATEQFQQLTGAAAVGVWELRADGVLEALALRGWDPRVERDWTTLPTDSADPTAEAVRSRLPMWVESDDDWRTRYPQIYELVRREYGYASVSSVPLLVAGRCIGVVSIAFVEDRVLTGAERTAVLSLAEQGAEALRRAELLAAESDARRAAEKFSVVVAALSRAVTTDEVGRVMLDHAAELGAEEAAVVLVRDGHLEVLAAAPPVEVQRVSLDARHPLAHASVTGQPVWVGERSEQAWRERRLRAGQVDLPDQVAVPLVLAGTTLGALGLRFPAGAAPLSDQARAALLTVTAQCAQALDRARLHEVEHEIAAVLQRSLLPREVVPLDGLAVAARYRPGAAGVQAGGDWYDLFPVEMPGGREGIALAVGDVVGQGAAAAAVMGQLRVALSGALREGRAPAEALETLDGYVGWIPGATASTAACLILDRETRVLRWARAGHLPPLLVDGTGAGFLDGGHGAVLGMKGRGPYSEGSIVVRPGATLLLYTDGLVERRGELIDTGLERLRSAAAELADAPPEQLVDGLLDRLGEADVHPDDIAVVAVRLLPGPLELRVPAQAGELRGLRGRVAEWARLAALDPLFVADLQLALGEAAANVVDHAYPPGTAGTYDLRAALRPDGGVHVLVEDHGTWRPAPEDKGFRGRGLDLIRTLGREVALRPGAAGTVVEFVVYPPDPAPVPPPGPPADPSPAVVREEGRAEIRGEIDLAAVAQLRPELLALVAAVAPGEEVRLGLDGVTYLASAGVGMLVDLVRRAADRSVRLALAASPGTPAARVLDLAGIGPGGLPQS</sequence>
<feature type="domain" description="STAS" evidence="11">
    <location>
        <begin position="1728"/>
        <end position="1817"/>
    </location>
</feature>
<comment type="catalytic activity">
    <reaction evidence="1">
        <text>ATP + protein L-histidine = ADP + protein N-phospho-L-histidine.</text>
        <dbReference type="EC" id="2.7.13.3"/>
    </reaction>
</comment>
<keyword evidence="6" id="KW-0418">Kinase</keyword>
<dbReference type="SMART" id="SM00331">
    <property type="entry name" value="PP2C_SIG"/>
    <property type="match status" value="1"/>
</dbReference>
<dbReference type="Gene3D" id="3.60.40.10">
    <property type="entry name" value="PPM-type phosphatase domain"/>
    <property type="match status" value="1"/>
</dbReference>
<dbReference type="PROSITE" id="PS50110">
    <property type="entry name" value="RESPONSE_REGULATORY"/>
    <property type="match status" value="1"/>
</dbReference>
<dbReference type="Gene3D" id="3.30.565.10">
    <property type="entry name" value="Histidine kinase-like ATPase, C-terminal domain"/>
    <property type="match status" value="2"/>
</dbReference>
<dbReference type="Pfam" id="PF13581">
    <property type="entry name" value="HATPase_c_2"/>
    <property type="match status" value="1"/>
</dbReference>
<dbReference type="InterPro" id="IPR035965">
    <property type="entry name" value="PAS-like_dom_sf"/>
</dbReference>
<evidence type="ECO:0000256" key="8">
    <source>
        <dbReference type="PROSITE-ProRule" id="PRU00169"/>
    </source>
</evidence>
<dbReference type="Pfam" id="PF00512">
    <property type="entry name" value="HisKA"/>
    <property type="match status" value="1"/>
</dbReference>
<dbReference type="InterPro" id="IPR029016">
    <property type="entry name" value="GAF-like_dom_sf"/>
</dbReference>
<dbReference type="Pfam" id="PF01590">
    <property type="entry name" value="GAF"/>
    <property type="match status" value="2"/>
</dbReference>
<dbReference type="Pfam" id="PF07228">
    <property type="entry name" value="SpoIIE"/>
    <property type="match status" value="1"/>
</dbReference>
<evidence type="ECO:0000313" key="13">
    <source>
        <dbReference type="Proteomes" id="UP001500449"/>
    </source>
</evidence>
<dbReference type="CDD" id="cd07043">
    <property type="entry name" value="STAS_anti-anti-sigma_factors"/>
    <property type="match status" value="1"/>
</dbReference>
<dbReference type="SUPFAM" id="SSF81606">
    <property type="entry name" value="PP2C-like"/>
    <property type="match status" value="1"/>
</dbReference>
<evidence type="ECO:0000256" key="3">
    <source>
        <dbReference type="ARBA" id="ARBA00012438"/>
    </source>
</evidence>
<dbReference type="CDD" id="cd17574">
    <property type="entry name" value="REC_OmpR"/>
    <property type="match status" value="1"/>
</dbReference>
<proteinExistence type="predicted"/>
<dbReference type="PANTHER" id="PTHR43547">
    <property type="entry name" value="TWO-COMPONENT HISTIDINE KINASE"/>
    <property type="match status" value="1"/>
</dbReference>
<keyword evidence="4 8" id="KW-0597">Phosphoprotein</keyword>
<gene>
    <name evidence="12" type="ORF">GCM10009836_29150</name>
</gene>
<comment type="subcellular location">
    <subcellularLocation>
        <location evidence="2">Cell membrane</location>
    </subcellularLocation>
</comment>
<dbReference type="InterPro" id="IPR013655">
    <property type="entry name" value="PAS_fold_3"/>
</dbReference>
<dbReference type="SUPFAM" id="SSF55785">
    <property type="entry name" value="PYP-like sensor domain (PAS domain)"/>
    <property type="match status" value="1"/>
</dbReference>
<dbReference type="SUPFAM" id="SSF52091">
    <property type="entry name" value="SpoIIaa-like"/>
    <property type="match status" value="1"/>
</dbReference>
<feature type="modified residue" description="4-aspartylphosphate" evidence="8">
    <location>
        <position position="653"/>
    </location>
</feature>
<dbReference type="NCBIfam" id="TIGR00229">
    <property type="entry name" value="sensory_box"/>
    <property type="match status" value="1"/>
</dbReference>
<dbReference type="InterPro" id="IPR001932">
    <property type="entry name" value="PPM-type_phosphatase-like_dom"/>
</dbReference>
<evidence type="ECO:0000256" key="6">
    <source>
        <dbReference type="ARBA" id="ARBA00022777"/>
    </source>
</evidence>
<dbReference type="SMART" id="SM00387">
    <property type="entry name" value="HATPase_c"/>
    <property type="match status" value="1"/>
</dbReference>
<dbReference type="PRINTS" id="PR00344">
    <property type="entry name" value="BCTRLSENSOR"/>
</dbReference>
<dbReference type="InterPro" id="IPR004358">
    <property type="entry name" value="Sig_transdc_His_kin-like_C"/>
</dbReference>
<dbReference type="SMART" id="SM00448">
    <property type="entry name" value="REC"/>
    <property type="match status" value="1"/>
</dbReference>
<evidence type="ECO:0000256" key="5">
    <source>
        <dbReference type="ARBA" id="ARBA00022679"/>
    </source>
</evidence>